<dbReference type="InterPro" id="IPR047153">
    <property type="entry name" value="TRIM45/56/19-like"/>
</dbReference>
<feature type="domain" description="B box-type" evidence="1">
    <location>
        <begin position="59"/>
        <end position="101"/>
    </location>
</feature>
<organism evidence="2">
    <name type="scientific">Magallana gigas</name>
    <name type="common">Pacific oyster</name>
    <name type="synonym">Crassostrea gigas</name>
    <dbReference type="NCBI Taxonomy" id="29159"/>
    <lineage>
        <taxon>Eukaryota</taxon>
        <taxon>Metazoa</taxon>
        <taxon>Spiralia</taxon>
        <taxon>Lophotrochozoa</taxon>
        <taxon>Mollusca</taxon>
        <taxon>Bivalvia</taxon>
        <taxon>Autobranchia</taxon>
        <taxon>Pteriomorphia</taxon>
        <taxon>Ostreida</taxon>
        <taxon>Ostreoidea</taxon>
        <taxon>Ostreidae</taxon>
        <taxon>Magallana</taxon>
    </lineage>
</organism>
<name>K1QMM8_MAGGI</name>
<dbReference type="InterPro" id="IPR000315">
    <property type="entry name" value="Znf_B-box"/>
</dbReference>
<protein>
    <submittedName>
        <fullName evidence="2">Tripartite motif-containing protein 45</fullName>
    </submittedName>
</protein>
<dbReference type="SUPFAM" id="SSF57845">
    <property type="entry name" value="B-box zinc-binding domain"/>
    <property type="match status" value="1"/>
</dbReference>
<dbReference type="PANTHER" id="PTHR25462">
    <property type="entry name" value="BONUS, ISOFORM C-RELATED"/>
    <property type="match status" value="1"/>
</dbReference>
<dbReference type="EMBL" id="JH818676">
    <property type="protein sequence ID" value="EKC35113.1"/>
    <property type="molecule type" value="Genomic_DNA"/>
</dbReference>
<dbReference type="PANTHER" id="PTHR25462:SF229">
    <property type="entry name" value="TRANSCRIPTION INTERMEDIARY FACTOR 1-BETA"/>
    <property type="match status" value="1"/>
</dbReference>
<dbReference type="HOGENOM" id="CLU_1564399_0_0_1"/>
<dbReference type="PROSITE" id="PS50119">
    <property type="entry name" value="ZF_BBOX"/>
    <property type="match status" value="2"/>
</dbReference>
<dbReference type="AlphaFoldDB" id="K1QMM8"/>
<sequence length="159" mass="18263">MAMYQRRGIQDVLRCDLCEDPSFTMFCDICQIQLCKACVGEHLSDESKTHKVVQFRNRGSTPKCPTHSTKICELHCEECDIPICATCVSCGEHEQHKKVDIIKTFENKKTLLQRDLQELEESISPEYQQIASDIPGTITTSQHHNRQPKLNFDNRVQLP</sequence>
<dbReference type="Pfam" id="PF00643">
    <property type="entry name" value="zf-B_box"/>
    <property type="match status" value="2"/>
</dbReference>
<gene>
    <name evidence="2" type="ORF">CGI_10015132</name>
</gene>
<feature type="domain" description="B box-type" evidence="1">
    <location>
        <begin position="10"/>
        <end position="55"/>
    </location>
</feature>
<dbReference type="SMART" id="SM00336">
    <property type="entry name" value="BBOX"/>
    <property type="match status" value="2"/>
</dbReference>
<dbReference type="CDD" id="cd19756">
    <property type="entry name" value="Bbox2"/>
    <property type="match status" value="1"/>
</dbReference>
<dbReference type="Gene3D" id="3.30.160.60">
    <property type="entry name" value="Classic Zinc Finger"/>
    <property type="match status" value="1"/>
</dbReference>
<evidence type="ECO:0000313" key="2">
    <source>
        <dbReference type="EMBL" id="EKC35113.1"/>
    </source>
</evidence>
<dbReference type="GO" id="GO:0006513">
    <property type="term" value="P:protein monoubiquitination"/>
    <property type="evidence" value="ECO:0007669"/>
    <property type="project" value="TreeGrafter"/>
</dbReference>
<proteinExistence type="predicted"/>
<accession>K1QMM8</accession>
<evidence type="ECO:0000259" key="1">
    <source>
        <dbReference type="PROSITE" id="PS50119"/>
    </source>
</evidence>
<dbReference type="GO" id="GO:0061630">
    <property type="term" value="F:ubiquitin protein ligase activity"/>
    <property type="evidence" value="ECO:0007669"/>
    <property type="project" value="TreeGrafter"/>
</dbReference>
<dbReference type="InParanoid" id="K1QMM8"/>
<reference evidence="2" key="1">
    <citation type="journal article" date="2012" name="Nature">
        <title>The oyster genome reveals stress adaptation and complexity of shell formation.</title>
        <authorList>
            <person name="Zhang G."/>
            <person name="Fang X."/>
            <person name="Guo X."/>
            <person name="Li L."/>
            <person name="Luo R."/>
            <person name="Xu F."/>
            <person name="Yang P."/>
            <person name="Zhang L."/>
            <person name="Wang X."/>
            <person name="Qi H."/>
            <person name="Xiong Z."/>
            <person name="Que H."/>
            <person name="Xie Y."/>
            <person name="Holland P.W."/>
            <person name="Paps J."/>
            <person name="Zhu Y."/>
            <person name="Wu F."/>
            <person name="Chen Y."/>
            <person name="Wang J."/>
            <person name="Peng C."/>
            <person name="Meng J."/>
            <person name="Yang L."/>
            <person name="Liu J."/>
            <person name="Wen B."/>
            <person name="Zhang N."/>
            <person name="Huang Z."/>
            <person name="Zhu Q."/>
            <person name="Feng Y."/>
            <person name="Mount A."/>
            <person name="Hedgecock D."/>
            <person name="Xu Z."/>
            <person name="Liu Y."/>
            <person name="Domazet-Loso T."/>
            <person name="Du Y."/>
            <person name="Sun X."/>
            <person name="Zhang S."/>
            <person name="Liu B."/>
            <person name="Cheng P."/>
            <person name="Jiang X."/>
            <person name="Li J."/>
            <person name="Fan D."/>
            <person name="Wang W."/>
            <person name="Fu W."/>
            <person name="Wang T."/>
            <person name="Wang B."/>
            <person name="Zhang J."/>
            <person name="Peng Z."/>
            <person name="Li Y."/>
            <person name="Li N."/>
            <person name="Wang J."/>
            <person name="Chen M."/>
            <person name="He Y."/>
            <person name="Tan F."/>
            <person name="Song X."/>
            <person name="Zheng Q."/>
            <person name="Huang R."/>
            <person name="Yang H."/>
            <person name="Du X."/>
            <person name="Chen L."/>
            <person name="Yang M."/>
            <person name="Gaffney P.M."/>
            <person name="Wang S."/>
            <person name="Luo L."/>
            <person name="She Z."/>
            <person name="Ming Y."/>
            <person name="Huang W."/>
            <person name="Zhang S."/>
            <person name="Huang B."/>
            <person name="Zhang Y."/>
            <person name="Qu T."/>
            <person name="Ni P."/>
            <person name="Miao G."/>
            <person name="Wang J."/>
            <person name="Wang Q."/>
            <person name="Steinberg C.E."/>
            <person name="Wang H."/>
            <person name="Li N."/>
            <person name="Qian L."/>
            <person name="Zhang G."/>
            <person name="Li Y."/>
            <person name="Yang H."/>
            <person name="Liu X."/>
            <person name="Wang J."/>
            <person name="Yin Y."/>
            <person name="Wang J."/>
        </authorList>
    </citation>
    <scope>NUCLEOTIDE SEQUENCE [LARGE SCALE GENOMIC DNA]</scope>
    <source>
        <strain evidence="2">05x7-T-G4-1.051#20</strain>
    </source>
</reference>
<dbReference type="GO" id="GO:0008270">
    <property type="term" value="F:zinc ion binding"/>
    <property type="evidence" value="ECO:0007669"/>
    <property type="project" value="InterPro"/>
</dbReference>